<organism evidence="1 2">
    <name type="scientific">Entotheonella factor</name>
    <dbReference type="NCBI Taxonomy" id="1429438"/>
    <lineage>
        <taxon>Bacteria</taxon>
        <taxon>Pseudomonadati</taxon>
        <taxon>Nitrospinota/Tectimicrobiota group</taxon>
        <taxon>Candidatus Tectimicrobiota</taxon>
        <taxon>Candidatus Entotheonellia</taxon>
        <taxon>Candidatus Entotheonellales</taxon>
        <taxon>Candidatus Entotheonellaceae</taxon>
        <taxon>Candidatus Entotheonella</taxon>
    </lineage>
</organism>
<sequence length="55" mass="6791">MNLFRSEAHARRWELFNTDYESNLQPLSAWVERFSADRFRERIRPDYISWTKSLP</sequence>
<proteinExistence type="predicted"/>
<reference evidence="1 2" key="1">
    <citation type="journal article" date="2014" name="Nature">
        <title>An environmental bacterial taxon with a large and distinct metabolic repertoire.</title>
        <authorList>
            <person name="Wilson M.C."/>
            <person name="Mori T."/>
            <person name="Ruckert C."/>
            <person name="Uria A.R."/>
            <person name="Helf M.J."/>
            <person name="Takada K."/>
            <person name="Gernert C."/>
            <person name="Steffens U.A."/>
            <person name="Heycke N."/>
            <person name="Schmitt S."/>
            <person name="Rinke C."/>
            <person name="Helfrich E.J."/>
            <person name="Brachmann A.O."/>
            <person name="Gurgui C."/>
            <person name="Wakimoto T."/>
            <person name="Kracht M."/>
            <person name="Crusemann M."/>
            <person name="Hentschel U."/>
            <person name="Abe I."/>
            <person name="Matsunaga S."/>
            <person name="Kalinowski J."/>
            <person name="Takeyama H."/>
            <person name="Piel J."/>
        </authorList>
    </citation>
    <scope>NUCLEOTIDE SEQUENCE [LARGE SCALE GENOMIC DNA]</scope>
    <source>
        <strain evidence="2">TSY1</strain>
    </source>
</reference>
<protein>
    <submittedName>
        <fullName evidence="1">Uncharacterized protein</fullName>
    </submittedName>
</protein>
<dbReference type="AlphaFoldDB" id="W4LUA3"/>
<dbReference type="HOGENOM" id="CLU_3023444_0_0_7"/>
<dbReference type="Proteomes" id="UP000019141">
    <property type="component" value="Unassembled WGS sequence"/>
</dbReference>
<accession>W4LUA3</accession>
<evidence type="ECO:0000313" key="2">
    <source>
        <dbReference type="Proteomes" id="UP000019141"/>
    </source>
</evidence>
<gene>
    <name evidence="1" type="ORF">ETSY1_06920</name>
</gene>
<dbReference type="EMBL" id="AZHW01000220">
    <property type="protein sequence ID" value="ETX01568.1"/>
    <property type="molecule type" value="Genomic_DNA"/>
</dbReference>
<keyword evidence="2" id="KW-1185">Reference proteome</keyword>
<comment type="caution">
    <text evidence="1">The sequence shown here is derived from an EMBL/GenBank/DDBJ whole genome shotgun (WGS) entry which is preliminary data.</text>
</comment>
<name>W4LUA3_ENTF1</name>
<evidence type="ECO:0000313" key="1">
    <source>
        <dbReference type="EMBL" id="ETX01568.1"/>
    </source>
</evidence>